<name>A0A1Y5NXG1_9MYCO</name>
<dbReference type="GO" id="GO:0051213">
    <property type="term" value="F:dioxygenase activity"/>
    <property type="evidence" value="ECO:0007669"/>
    <property type="project" value="UniProtKB-KW"/>
</dbReference>
<protein>
    <submittedName>
        <fullName evidence="2">Glyoxalase/bleomycin resistance protein/dioxygenase</fullName>
    </submittedName>
</protein>
<evidence type="ECO:0000313" key="2">
    <source>
        <dbReference type="EMBL" id="SBS71086.1"/>
    </source>
</evidence>
<dbReference type="InterPro" id="IPR004360">
    <property type="entry name" value="Glyas_Fos-R_dOase_dom"/>
</dbReference>
<feature type="domain" description="VOC" evidence="1">
    <location>
        <begin position="3"/>
        <end position="142"/>
    </location>
</feature>
<sequence>MPLLHHAGLCVRDIELSLRFYRDGLGLEVVSDQVLNADLHSLLGVHTEEVRFIFLGDPASPEAGIVELLDLGSSRITASGPGPGGPARGLFLLSMRADVPAVLSRLEGLRLGGTPRTMPVPRGGIAATVVDPDGVMVELMPQLSGPAEPHG</sequence>
<organism evidence="2">
    <name type="scientific">uncultured Mycobacterium sp</name>
    <dbReference type="NCBI Taxonomy" id="171292"/>
    <lineage>
        <taxon>Bacteria</taxon>
        <taxon>Bacillati</taxon>
        <taxon>Actinomycetota</taxon>
        <taxon>Actinomycetes</taxon>
        <taxon>Mycobacteriales</taxon>
        <taxon>Mycobacteriaceae</taxon>
        <taxon>Mycobacterium</taxon>
        <taxon>environmental samples</taxon>
    </lineage>
</organism>
<dbReference type="Pfam" id="PF00903">
    <property type="entry name" value="Glyoxalase"/>
    <property type="match status" value="1"/>
</dbReference>
<dbReference type="AlphaFoldDB" id="A0A1Y5NXG1"/>
<dbReference type="CDD" id="cd06587">
    <property type="entry name" value="VOC"/>
    <property type="match status" value="1"/>
</dbReference>
<proteinExistence type="predicted"/>
<keyword evidence="2" id="KW-0560">Oxidoreductase</keyword>
<evidence type="ECO:0000259" key="1">
    <source>
        <dbReference type="PROSITE" id="PS51819"/>
    </source>
</evidence>
<reference evidence="2" key="1">
    <citation type="submission" date="2016-03" db="EMBL/GenBank/DDBJ databases">
        <authorList>
            <person name="Ploux O."/>
        </authorList>
    </citation>
    <scope>NUCLEOTIDE SEQUENCE</scope>
    <source>
        <strain evidence="2">UC10</strain>
    </source>
</reference>
<dbReference type="Gene3D" id="3.10.180.10">
    <property type="entry name" value="2,3-Dihydroxybiphenyl 1,2-Dioxygenase, domain 1"/>
    <property type="match status" value="1"/>
</dbReference>
<dbReference type="PROSITE" id="PS51819">
    <property type="entry name" value="VOC"/>
    <property type="match status" value="1"/>
</dbReference>
<gene>
    <name evidence="2" type="ORF">MHPYR_100071</name>
</gene>
<dbReference type="SUPFAM" id="SSF54593">
    <property type="entry name" value="Glyoxalase/Bleomycin resistance protein/Dihydroxybiphenyl dioxygenase"/>
    <property type="match status" value="1"/>
</dbReference>
<accession>A0A1Y5NXG1</accession>
<dbReference type="InterPro" id="IPR029068">
    <property type="entry name" value="Glyas_Bleomycin-R_OHBP_Dase"/>
</dbReference>
<keyword evidence="2" id="KW-0223">Dioxygenase</keyword>
<dbReference type="InterPro" id="IPR037523">
    <property type="entry name" value="VOC_core"/>
</dbReference>
<dbReference type="EMBL" id="FLQS01000002">
    <property type="protein sequence ID" value="SBS71086.1"/>
    <property type="molecule type" value="Genomic_DNA"/>
</dbReference>